<proteinExistence type="inferred from homology"/>
<gene>
    <name evidence="6" type="ordered locus">Plabr_3397</name>
</gene>
<dbReference type="KEGG" id="pbs:Plabr_3397"/>
<dbReference type="GO" id="GO:0008449">
    <property type="term" value="F:N-acetylglucosamine-6-sulfatase activity"/>
    <property type="evidence" value="ECO:0007669"/>
    <property type="project" value="UniProtKB-EC"/>
</dbReference>
<protein>
    <submittedName>
        <fullName evidence="6">N-acetylglucosamine-6-sulfatase</fullName>
        <ecNumber evidence="6">3.1.6.14</ecNumber>
    </submittedName>
</protein>
<dbReference type="InterPro" id="IPR024607">
    <property type="entry name" value="Sulfatase_CS"/>
</dbReference>
<keyword evidence="4" id="KW-0732">Signal</keyword>
<dbReference type="PROSITE" id="PS00149">
    <property type="entry name" value="SULFATASE_2"/>
    <property type="match status" value="1"/>
</dbReference>
<dbReference type="EC" id="3.1.6.14" evidence="6"/>
<dbReference type="OrthoDB" id="237120at2"/>
<evidence type="ECO:0000259" key="5">
    <source>
        <dbReference type="Pfam" id="PF16347"/>
    </source>
</evidence>
<comment type="similarity">
    <text evidence="1">Belongs to the sulfatase family.</text>
</comment>
<organism evidence="6 7">
    <name type="scientific">Rubinisphaera brasiliensis (strain ATCC 49424 / DSM 5305 / JCM 21570 / IAM 15109 / NBRC 103401 / IFAM 1448)</name>
    <name type="common">Planctomyces brasiliensis</name>
    <dbReference type="NCBI Taxonomy" id="756272"/>
    <lineage>
        <taxon>Bacteria</taxon>
        <taxon>Pseudomonadati</taxon>
        <taxon>Planctomycetota</taxon>
        <taxon>Planctomycetia</taxon>
        <taxon>Planctomycetales</taxon>
        <taxon>Planctomycetaceae</taxon>
        <taxon>Rubinisphaera</taxon>
    </lineage>
</organism>
<dbReference type="InterPro" id="IPR017850">
    <property type="entry name" value="Alkaline_phosphatase_core_sf"/>
</dbReference>
<dbReference type="HOGENOM" id="CLU_006332_9_3_0"/>
<dbReference type="PANTHER" id="PTHR43108">
    <property type="entry name" value="N-ACETYLGLUCOSAMINE-6-SULFATASE FAMILY MEMBER"/>
    <property type="match status" value="1"/>
</dbReference>
<dbReference type="InterPro" id="IPR032506">
    <property type="entry name" value="SGSH_C"/>
</dbReference>
<evidence type="ECO:0000256" key="3">
    <source>
        <dbReference type="SAM" id="MobiDB-lite"/>
    </source>
</evidence>
<dbReference type="STRING" id="756272.Plabr_3397"/>
<feature type="chain" id="PRO_5003258697" evidence="4">
    <location>
        <begin position="22"/>
        <end position="534"/>
    </location>
</feature>
<evidence type="ECO:0000313" key="6">
    <source>
        <dbReference type="EMBL" id="ADY60994.1"/>
    </source>
</evidence>
<evidence type="ECO:0000256" key="1">
    <source>
        <dbReference type="ARBA" id="ARBA00008779"/>
    </source>
</evidence>
<feature type="signal peptide" evidence="4">
    <location>
        <begin position="1"/>
        <end position="21"/>
    </location>
</feature>
<evidence type="ECO:0000313" key="7">
    <source>
        <dbReference type="Proteomes" id="UP000006860"/>
    </source>
</evidence>
<dbReference type="PANTHER" id="PTHR43108:SF6">
    <property type="entry name" value="N-SULPHOGLUCOSAMINE SULPHOHYDROLASE"/>
    <property type="match status" value="1"/>
</dbReference>
<dbReference type="SUPFAM" id="SSF53649">
    <property type="entry name" value="Alkaline phosphatase-like"/>
    <property type="match status" value="1"/>
</dbReference>
<evidence type="ECO:0000256" key="2">
    <source>
        <dbReference type="ARBA" id="ARBA00022801"/>
    </source>
</evidence>
<name>F0SM39_RUBBR</name>
<dbReference type="eggNOG" id="COG3119">
    <property type="taxonomic scope" value="Bacteria"/>
</dbReference>
<accession>F0SM39</accession>
<feature type="domain" description="N-sulphoglucosamine sulphohydrolase C-terminal" evidence="5">
    <location>
        <begin position="341"/>
        <end position="496"/>
    </location>
</feature>
<dbReference type="Proteomes" id="UP000006860">
    <property type="component" value="Chromosome"/>
</dbReference>
<dbReference type="RefSeq" id="WP_013629713.1">
    <property type="nucleotide sequence ID" value="NC_015174.1"/>
</dbReference>
<dbReference type="Gene3D" id="3.40.720.10">
    <property type="entry name" value="Alkaline Phosphatase, subunit A"/>
    <property type="match status" value="1"/>
</dbReference>
<keyword evidence="7" id="KW-1185">Reference proteome</keyword>
<evidence type="ECO:0000256" key="4">
    <source>
        <dbReference type="SAM" id="SignalP"/>
    </source>
</evidence>
<dbReference type="Pfam" id="PF16347">
    <property type="entry name" value="SGSH_C"/>
    <property type="match status" value="1"/>
</dbReference>
<feature type="compositionally biased region" description="Basic and acidic residues" evidence="3">
    <location>
        <begin position="496"/>
        <end position="506"/>
    </location>
</feature>
<dbReference type="PROSITE" id="PS00523">
    <property type="entry name" value="SULFATASE_1"/>
    <property type="match status" value="1"/>
</dbReference>
<sequence>MSLRFTAFVFCLLLTAVPGRAADRPNILFIFTDDHANHAISCYGSQINETPNLDRIANEGMRFDNCFCTNSICGPSRAVILTGKYSHKNGFYRNGNKFNGGQQTFPKLLQKAGYQTAMIGKWHLGEHMHPTGFDYSEVLVGQGTYYNPVMLKDPNGDGNRERVRHTGYTTDIITDLALDWLKEGRDSDKPFMMMFQHKAPHREWAPGPDHLTMYDGETIPEPDNLFDDYEGRGTAAKTQDMTIAKTMTARDLKFTVPPYMNEDQKKVWNEAYDPKNKAFEEANLTGDDLIRWKYQRYIKDYLRCIASVDDNVGRMLQYLEDNGLAENTVVIYSSDQGFYLGDHGWFDKRFMYEESYRQPLMVRWPNVVKPGSVNKDLVSNVDFAETFLDIANVEIPSDMQGASLVPLLKGHTPEDWREAHYYQYYEFEADRRTAHMVRRHRGVRTDRYKLIDFYNLGEWELYDLENDPREMRSVYGDPEYAQVQKDLKAKLEKLAEELEVPDDRGSVPKNPPILQRQNKQQPPQKKPTQKKQAS</sequence>
<reference evidence="7" key="1">
    <citation type="submission" date="2011-02" db="EMBL/GenBank/DDBJ databases">
        <title>The complete genome of Planctomyces brasiliensis DSM 5305.</title>
        <authorList>
            <person name="Lucas S."/>
            <person name="Copeland A."/>
            <person name="Lapidus A."/>
            <person name="Bruce D."/>
            <person name="Goodwin L."/>
            <person name="Pitluck S."/>
            <person name="Kyrpides N."/>
            <person name="Mavromatis K."/>
            <person name="Pagani I."/>
            <person name="Ivanova N."/>
            <person name="Ovchinnikova G."/>
            <person name="Lu M."/>
            <person name="Detter J.C."/>
            <person name="Han C."/>
            <person name="Land M."/>
            <person name="Hauser L."/>
            <person name="Markowitz V."/>
            <person name="Cheng J.-F."/>
            <person name="Hugenholtz P."/>
            <person name="Woyke T."/>
            <person name="Wu D."/>
            <person name="Tindall B."/>
            <person name="Pomrenke H.G."/>
            <person name="Brambilla E."/>
            <person name="Klenk H.-P."/>
            <person name="Eisen J.A."/>
        </authorList>
    </citation>
    <scope>NUCLEOTIDE SEQUENCE [LARGE SCALE GENOMIC DNA]</scope>
    <source>
        <strain evidence="7">ATCC 49424 / DSM 5305 / JCM 21570 / NBRC 103401 / IFAM 1448</strain>
    </source>
</reference>
<keyword evidence="2 6" id="KW-0378">Hydrolase</keyword>
<dbReference type="AlphaFoldDB" id="F0SM39"/>
<dbReference type="EMBL" id="CP002546">
    <property type="protein sequence ID" value="ADY60994.1"/>
    <property type="molecule type" value="Genomic_DNA"/>
</dbReference>
<feature type="region of interest" description="Disordered" evidence="3">
    <location>
        <begin position="496"/>
        <end position="534"/>
    </location>
</feature>
<dbReference type="CDD" id="cd16031">
    <property type="entry name" value="G6S_like"/>
    <property type="match status" value="1"/>
</dbReference>